<protein>
    <submittedName>
        <fullName evidence="2">Uncharacterized protein</fullName>
    </submittedName>
</protein>
<evidence type="ECO:0000313" key="3">
    <source>
        <dbReference type="Proteomes" id="UP001054821"/>
    </source>
</evidence>
<dbReference type="AlphaFoldDB" id="A0AAD4W3C4"/>
<organism evidence="2 3">
    <name type="scientific">Prunus dulcis</name>
    <name type="common">Almond</name>
    <name type="synonym">Amygdalus dulcis</name>
    <dbReference type="NCBI Taxonomy" id="3755"/>
    <lineage>
        <taxon>Eukaryota</taxon>
        <taxon>Viridiplantae</taxon>
        <taxon>Streptophyta</taxon>
        <taxon>Embryophyta</taxon>
        <taxon>Tracheophyta</taxon>
        <taxon>Spermatophyta</taxon>
        <taxon>Magnoliopsida</taxon>
        <taxon>eudicotyledons</taxon>
        <taxon>Gunneridae</taxon>
        <taxon>Pentapetalae</taxon>
        <taxon>rosids</taxon>
        <taxon>fabids</taxon>
        <taxon>Rosales</taxon>
        <taxon>Rosaceae</taxon>
        <taxon>Amygdaloideae</taxon>
        <taxon>Amygdaleae</taxon>
        <taxon>Prunus</taxon>
    </lineage>
</organism>
<evidence type="ECO:0000313" key="2">
    <source>
        <dbReference type="EMBL" id="KAI5336093.1"/>
    </source>
</evidence>
<dbReference type="Proteomes" id="UP001054821">
    <property type="component" value="Chromosome 4"/>
</dbReference>
<accession>A0AAD4W3C4</accession>
<feature type="region of interest" description="Disordered" evidence="1">
    <location>
        <begin position="133"/>
        <end position="155"/>
    </location>
</feature>
<proteinExistence type="predicted"/>
<evidence type="ECO:0000256" key="1">
    <source>
        <dbReference type="SAM" id="MobiDB-lite"/>
    </source>
</evidence>
<reference evidence="2 3" key="1">
    <citation type="journal article" date="2022" name="G3 (Bethesda)">
        <title>Whole-genome sequence and methylome profiling of the almond [Prunus dulcis (Mill.) D.A. Webb] cultivar 'Nonpareil'.</title>
        <authorList>
            <person name="D'Amico-Willman K.M."/>
            <person name="Ouma W.Z."/>
            <person name="Meulia T."/>
            <person name="Sideli G.M."/>
            <person name="Gradziel T.M."/>
            <person name="Fresnedo-Ramirez J."/>
        </authorList>
    </citation>
    <scope>NUCLEOTIDE SEQUENCE [LARGE SCALE GENOMIC DNA]</scope>
    <source>
        <strain evidence="2">Clone GOH B32 T37-40</strain>
    </source>
</reference>
<name>A0AAD4W3C4_PRUDU</name>
<keyword evidence="3" id="KW-1185">Reference proteome</keyword>
<dbReference type="EMBL" id="JAJFAZ020000004">
    <property type="protein sequence ID" value="KAI5336093.1"/>
    <property type="molecule type" value="Genomic_DNA"/>
</dbReference>
<sequence>MMENGYDGKFAEKFSGLAISNAADTIRSSNANHNHQNDSSLFQVMKAVEAAEATIKQQVEENLRLRTELQHKILELDRYKLDESMAQRSPSVDPWSEGLQTSFQAHQPVPTVDGQDNRIKSVRNTYVVLHQESQNPTTDAPIQSHAETQSNNGTVNGTMKLPTDNAGSSHLVFAIYHIIFSRKV</sequence>
<comment type="caution">
    <text evidence="2">The sequence shown here is derived from an EMBL/GenBank/DDBJ whole genome shotgun (WGS) entry which is preliminary data.</text>
</comment>
<gene>
    <name evidence="2" type="ORF">L3X38_026227</name>
</gene>